<organism evidence="1 2">
    <name type="scientific">Brumimicrobium oceani</name>
    <dbReference type="NCBI Taxonomy" id="2100725"/>
    <lineage>
        <taxon>Bacteria</taxon>
        <taxon>Pseudomonadati</taxon>
        <taxon>Bacteroidota</taxon>
        <taxon>Flavobacteriia</taxon>
        <taxon>Flavobacteriales</taxon>
        <taxon>Crocinitomicaceae</taxon>
        <taxon>Brumimicrobium</taxon>
    </lineage>
</organism>
<dbReference type="Proteomes" id="UP000245370">
    <property type="component" value="Unassembled WGS sequence"/>
</dbReference>
<dbReference type="AlphaFoldDB" id="A0A2U2XG65"/>
<protein>
    <recommendedName>
        <fullName evidence="3">Lipoprotein</fullName>
    </recommendedName>
</protein>
<evidence type="ECO:0008006" key="3">
    <source>
        <dbReference type="Google" id="ProtNLM"/>
    </source>
</evidence>
<name>A0A2U2XG65_9FLAO</name>
<evidence type="ECO:0000313" key="1">
    <source>
        <dbReference type="EMBL" id="PWH86784.1"/>
    </source>
</evidence>
<dbReference type="RefSeq" id="WP_109357865.1">
    <property type="nucleotide sequence ID" value="NZ_QFRJ01000001.1"/>
</dbReference>
<gene>
    <name evidence="1" type="ORF">DIT68_00530</name>
</gene>
<dbReference type="EMBL" id="QFRJ01000001">
    <property type="protein sequence ID" value="PWH86784.1"/>
    <property type="molecule type" value="Genomic_DNA"/>
</dbReference>
<reference evidence="1 2" key="1">
    <citation type="submission" date="2018-05" db="EMBL/GenBank/DDBJ databases">
        <title>Brumimicrobium oceani sp. nov., isolated from coastal sediment.</title>
        <authorList>
            <person name="Kou Y."/>
        </authorList>
    </citation>
    <scope>NUCLEOTIDE SEQUENCE [LARGE SCALE GENOMIC DNA]</scope>
    <source>
        <strain evidence="1 2">C305</strain>
    </source>
</reference>
<dbReference type="PROSITE" id="PS51257">
    <property type="entry name" value="PROKAR_LIPOPROTEIN"/>
    <property type="match status" value="1"/>
</dbReference>
<proteinExistence type="predicted"/>
<sequence length="240" mass="27879">MKLRLISISILFLLFSCTDDSEEKNEDTIAFMEYPGEIEQKKELNSDSAPIHSPDDLPENFNPDTIKTDALFKIGGFDDKIYYDLLIETHLCNPNYSDSISDGSTPCSSRFFNFYPYNHKRKIDDAFLLQIKAGVNNYPYRRLLIFVRERGKLVLMNGIVGYLVERISRPNEIDDLIVAVFDDLGNDKFDRYDVLLRYKDGKYHFVEAIGDLKGKFESEDLKRRASKAILERINEKELIF</sequence>
<evidence type="ECO:0000313" key="2">
    <source>
        <dbReference type="Proteomes" id="UP000245370"/>
    </source>
</evidence>
<accession>A0A2U2XG65</accession>
<reference evidence="1 2" key="2">
    <citation type="submission" date="2018-05" db="EMBL/GenBank/DDBJ databases">
        <authorList>
            <person name="Lanie J.A."/>
            <person name="Ng W.-L."/>
            <person name="Kazmierczak K.M."/>
            <person name="Andrzejewski T.M."/>
            <person name="Davidsen T.M."/>
            <person name="Wayne K.J."/>
            <person name="Tettelin H."/>
            <person name="Glass J.I."/>
            <person name="Rusch D."/>
            <person name="Podicherti R."/>
            <person name="Tsui H.-C.T."/>
            <person name="Winkler M.E."/>
        </authorList>
    </citation>
    <scope>NUCLEOTIDE SEQUENCE [LARGE SCALE GENOMIC DNA]</scope>
    <source>
        <strain evidence="1 2">C305</strain>
    </source>
</reference>
<comment type="caution">
    <text evidence="1">The sequence shown here is derived from an EMBL/GenBank/DDBJ whole genome shotgun (WGS) entry which is preliminary data.</text>
</comment>
<dbReference type="OrthoDB" id="1467245at2"/>
<keyword evidence="2" id="KW-1185">Reference proteome</keyword>